<protein>
    <submittedName>
        <fullName evidence="1">Uncharacterized protein</fullName>
    </submittedName>
</protein>
<reference evidence="1 2" key="1">
    <citation type="journal article" date="2018" name="Sci. Rep.">
        <title>Genomic signatures of local adaptation to the degree of environmental predictability in rotifers.</title>
        <authorList>
            <person name="Franch-Gras L."/>
            <person name="Hahn C."/>
            <person name="Garcia-Roger E.M."/>
            <person name="Carmona M.J."/>
            <person name="Serra M."/>
            <person name="Gomez A."/>
        </authorList>
    </citation>
    <scope>NUCLEOTIDE SEQUENCE [LARGE SCALE GENOMIC DNA]</scope>
    <source>
        <strain evidence="1">HYR1</strain>
    </source>
</reference>
<accession>A0A3M7SBT7</accession>
<dbReference type="EMBL" id="REGN01001663">
    <property type="protein sequence ID" value="RNA33251.1"/>
    <property type="molecule type" value="Genomic_DNA"/>
</dbReference>
<sequence length="228" mass="26525">MNHSENACVSAGLIMWFSHMTCLKRGEITLSQKKRALLYFDRHYYRLSSKNLKGKSILRCVVVKCHGSCYTYSETVGDNCEVWLLDEFHLESHDPIKITNLEHRRKLKEKAADTDEAPRKIISPFEMELGNDLEVIEIYSSYDALRQMINRVKGKNSSNYPREPIDLKLGELLEFLTKIKEENFLLYDSGPVDLSRFVIFTITEDLKTLENNHIFFDGTFDIAPKPFF</sequence>
<proteinExistence type="predicted"/>
<organism evidence="1 2">
    <name type="scientific">Brachionus plicatilis</name>
    <name type="common">Marine rotifer</name>
    <name type="synonym">Brachionus muelleri</name>
    <dbReference type="NCBI Taxonomy" id="10195"/>
    <lineage>
        <taxon>Eukaryota</taxon>
        <taxon>Metazoa</taxon>
        <taxon>Spiralia</taxon>
        <taxon>Gnathifera</taxon>
        <taxon>Rotifera</taxon>
        <taxon>Eurotatoria</taxon>
        <taxon>Monogononta</taxon>
        <taxon>Pseudotrocha</taxon>
        <taxon>Ploima</taxon>
        <taxon>Brachionidae</taxon>
        <taxon>Brachionus</taxon>
    </lineage>
</organism>
<keyword evidence="2" id="KW-1185">Reference proteome</keyword>
<dbReference type="OrthoDB" id="10170906at2759"/>
<comment type="caution">
    <text evidence="1">The sequence shown here is derived from an EMBL/GenBank/DDBJ whole genome shotgun (WGS) entry which is preliminary data.</text>
</comment>
<dbReference type="AlphaFoldDB" id="A0A3M7SBT7"/>
<dbReference type="Proteomes" id="UP000276133">
    <property type="component" value="Unassembled WGS sequence"/>
</dbReference>
<evidence type="ECO:0000313" key="2">
    <source>
        <dbReference type="Proteomes" id="UP000276133"/>
    </source>
</evidence>
<gene>
    <name evidence="1" type="ORF">BpHYR1_050391</name>
</gene>
<name>A0A3M7SBT7_BRAPC</name>
<evidence type="ECO:0000313" key="1">
    <source>
        <dbReference type="EMBL" id="RNA33251.1"/>
    </source>
</evidence>